<keyword evidence="2" id="KW-0812">Transmembrane</keyword>
<accession>A0A8K0I4X1</accession>
<dbReference type="PANTHER" id="PTHR33098">
    <property type="entry name" value="COTTON FIBER (DUF761)"/>
    <property type="match status" value="1"/>
</dbReference>
<sequence length="230" mass="25112">MLEEAIPSIWASFYSWLTPAVLFVLLNLVIGTIAVTSKGIHRDADAGGGDPRKLSRSPSLVLDRLRSFNLYRYCSGDIPLEIAPPPPASRSEPLETPPASPDPAIAAESDSPEADSAGEEHHEVCRSQSDVHPTAGEVPVKLAAKIKKSASDKSAFAHFESEEAEVMMRRPATARARTGREEAEAEGENEGGEVDARADDFINRFRQQLKLQRLNSIMKYREMLCRGAGN</sequence>
<dbReference type="Proteomes" id="UP000797356">
    <property type="component" value="Chromosome 3"/>
</dbReference>
<feature type="compositionally biased region" description="Acidic residues" evidence="1">
    <location>
        <begin position="183"/>
        <end position="193"/>
    </location>
</feature>
<dbReference type="OrthoDB" id="1931904at2759"/>
<protein>
    <submittedName>
        <fullName evidence="4">Pathogen-associated molecular patterns-induced protein A70</fullName>
    </submittedName>
</protein>
<gene>
    <name evidence="4" type="ORF">COCNU_03G015550</name>
</gene>
<keyword evidence="5" id="KW-1185">Reference proteome</keyword>
<reference evidence="4" key="2">
    <citation type="submission" date="2019-07" db="EMBL/GenBank/DDBJ databases">
        <authorList>
            <person name="Yang Y."/>
            <person name="Bocs S."/>
            <person name="Baudouin L."/>
        </authorList>
    </citation>
    <scope>NUCLEOTIDE SEQUENCE</scope>
    <source>
        <tissue evidence="4">Spear leaf of Hainan Tall coconut</tissue>
    </source>
</reference>
<dbReference type="AlphaFoldDB" id="A0A8K0I4X1"/>
<dbReference type="InterPro" id="IPR008480">
    <property type="entry name" value="DUF761_pln"/>
</dbReference>
<evidence type="ECO:0000256" key="1">
    <source>
        <dbReference type="SAM" id="MobiDB-lite"/>
    </source>
</evidence>
<dbReference type="Pfam" id="PF14364">
    <property type="entry name" value="DUF4408"/>
    <property type="match status" value="1"/>
</dbReference>
<evidence type="ECO:0000259" key="3">
    <source>
        <dbReference type="Pfam" id="PF14364"/>
    </source>
</evidence>
<evidence type="ECO:0000313" key="4">
    <source>
        <dbReference type="EMBL" id="KAG1335436.1"/>
    </source>
</evidence>
<proteinExistence type="predicted"/>
<comment type="caution">
    <text evidence="4">The sequence shown here is derived from an EMBL/GenBank/DDBJ whole genome shotgun (WGS) entry which is preliminary data.</text>
</comment>
<feature type="domain" description="DUF4408" evidence="3">
    <location>
        <begin position="7"/>
        <end position="38"/>
    </location>
</feature>
<organism evidence="4 5">
    <name type="scientific">Cocos nucifera</name>
    <name type="common">Coconut palm</name>
    <dbReference type="NCBI Taxonomy" id="13894"/>
    <lineage>
        <taxon>Eukaryota</taxon>
        <taxon>Viridiplantae</taxon>
        <taxon>Streptophyta</taxon>
        <taxon>Embryophyta</taxon>
        <taxon>Tracheophyta</taxon>
        <taxon>Spermatophyta</taxon>
        <taxon>Magnoliopsida</taxon>
        <taxon>Liliopsida</taxon>
        <taxon>Arecaceae</taxon>
        <taxon>Arecoideae</taxon>
        <taxon>Cocoseae</taxon>
        <taxon>Attaleinae</taxon>
        <taxon>Cocos</taxon>
    </lineage>
</organism>
<feature type="region of interest" description="Disordered" evidence="1">
    <location>
        <begin position="82"/>
        <end position="130"/>
    </location>
</feature>
<feature type="region of interest" description="Disordered" evidence="1">
    <location>
        <begin position="163"/>
        <end position="195"/>
    </location>
</feature>
<keyword evidence="2" id="KW-0472">Membrane</keyword>
<evidence type="ECO:0000256" key="2">
    <source>
        <dbReference type="SAM" id="Phobius"/>
    </source>
</evidence>
<dbReference type="InterPro" id="IPR025520">
    <property type="entry name" value="DUF4408"/>
</dbReference>
<keyword evidence="2" id="KW-1133">Transmembrane helix</keyword>
<dbReference type="EMBL" id="CM017874">
    <property type="protein sequence ID" value="KAG1335436.1"/>
    <property type="molecule type" value="Genomic_DNA"/>
</dbReference>
<feature type="transmembrane region" description="Helical" evidence="2">
    <location>
        <begin position="13"/>
        <end position="35"/>
    </location>
</feature>
<evidence type="ECO:0000313" key="5">
    <source>
        <dbReference type="Proteomes" id="UP000797356"/>
    </source>
</evidence>
<name>A0A8K0I4X1_COCNU</name>
<dbReference type="Pfam" id="PF05553">
    <property type="entry name" value="DUF761"/>
    <property type="match status" value="1"/>
</dbReference>
<reference evidence="4" key="1">
    <citation type="journal article" date="2017" name="Gigascience">
        <title>The genome draft of coconut (Cocos nucifera).</title>
        <authorList>
            <person name="Xiao Y."/>
            <person name="Xu P."/>
            <person name="Fan H."/>
            <person name="Baudouin L."/>
            <person name="Xia W."/>
            <person name="Bocs S."/>
            <person name="Xu J."/>
            <person name="Li Q."/>
            <person name="Guo A."/>
            <person name="Zhou L."/>
            <person name="Li J."/>
            <person name="Wu Y."/>
            <person name="Ma Z."/>
            <person name="Armero A."/>
            <person name="Issali A.E."/>
            <person name="Liu N."/>
            <person name="Peng M."/>
            <person name="Yang Y."/>
        </authorList>
    </citation>
    <scope>NUCLEOTIDE SEQUENCE</scope>
    <source>
        <tissue evidence="4">Spear leaf of Hainan Tall coconut</tissue>
    </source>
</reference>
<dbReference type="PANTHER" id="PTHR33098:SF53">
    <property type="entry name" value="OS05G0540900 PROTEIN"/>
    <property type="match status" value="1"/>
</dbReference>